<dbReference type="GO" id="GO:0009062">
    <property type="term" value="P:fatty acid catabolic process"/>
    <property type="evidence" value="ECO:0007669"/>
    <property type="project" value="InterPro"/>
</dbReference>
<dbReference type="STRING" id="5217.A0A4V1M3I5"/>
<comment type="catalytic activity">
    <reaction evidence="5">
        <text>a (2E,4Z)-dienoyl-CoA + NADPH + H(+) = a 4,5-saturated-(3E)-enoyl-CoA + NADP(+)</text>
        <dbReference type="Rhea" id="RHEA:61892"/>
        <dbReference type="ChEBI" id="CHEBI:15378"/>
        <dbReference type="ChEBI" id="CHEBI:57783"/>
        <dbReference type="ChEBI" id="CHEBI:58349"/>
        <dbReference type="ChEBI" id="CHEBI:85099"/>
        <dbReference type="ChEBI" id="CHEBI:85493"/>
        <dbReference type="EC" id="1.3.1.124"/>
    </reaction>
</comment>
<evidence type="ECO:0000313" key="7">
    <source>
        <dbReference type="Proteomes" id="UP000289152"/>
    </source>
</evidence>
<dbReference type="CDD" id="cd05369">
    <property type="entry name" value="TER_DECR_SDR_a"/>
    <property type="match status" value="1"/>
</dbReference>
<dbReference type="AlphaFoldDB" id="A0A4V1M3I5"/>
<accession>A0A4V1M3I5</accession>
<evidence type="ECO:0000256" key="4">
    <source>
        <dbReference type="ARBA" id="ARBA00048009"/>
    </source>
</evidence>
<dbReference type="EMBL" id="SDIL01000081">
    <property type="protein sequence ID" value="RXK36987.1"/>
    <property type="molecule type" value="Genomic_DNA"/>
</dbReference>
<keyword evidence="1" id="KW-0521">NADP</keyword>
<dbReference type="VEuPathDB" id="FungiDB:TREMEDRAFT_70655"/>
<evidence type="ECO:0000313" key="6">
    <source>
        <dbReference type="EMBL" id="RXK36987.1"/>
    </source>
</evidence>
<dbReference type="InParanoid" id="A0A4V1M3I5"/>
<organism evidence="6 7">
    <name type="scientific">Tremella mesenterica</name>
    <name type="common">Jelly fungus</name>
    <dbReference type="NCBI Taxonomy" id="5217"/>
    <lineage>
        <taxon>Eukaryota</taxon>
        <taxon>Fungi</taxon>
        <taxon>Dikarya</taxon>
        <taxon>Basidiomycota</taxon>
        <taxon>Agaricomycotina</taxon>
        <taxon>Tremellomycetes</taxon>
        <taxon>Tremellales</taxon>
        <taxon>Tremellaceae</taxon>
        <taxon>Tremella</taxon>
    </lineage>
</organism>
<dbReference type="PANTHER" id="PTHR43296:SF2">
    <property type="entry name" value="PEROXISOMAL 2,4-DIENOYL-COA REDUCTASE [(3E)-ENOYL-COA-PRODUCING]"/>
    <property type="match status" value="1"/>
</dbReference>
<comment type="catalytic activity">
    <reaction evidence="4">
        <text>a (2E,4E)-dienoyl-CoA + NADPH + H(+) = a 4,5-saturated-(3E)-enoyl-CoA + NADP(+)</text>
        <dbReference type="Rhea" id="RHEA:45912"/>
        <dbReference type="ChEBI" id="CHEBI:15378"/>
        <dbReference type="ChEBI" id="CHEBI:57783"/>
        <dbReference type="ChEBI" id="CHEBI:58349"/>
        <dbReference type="ChEBI" id="CHEBI:85101"/>
        <dbReference type="ChEBI" id="CHEBI:85493"/>
        <dbReference type="EC" id="1.3.1.124"/>
    </reaction>
</comment>
<dbReference type="InterPro" id="IPR002347">
    <property type="entry name" value="SDR_fam"/>
</dbReference>
<dbReference type="Gene3D" id="3.40.50.720">
    <property type="entry name" value="NAD(P)-binding Rossmann-like Domain"/>
    <property type="match status" value="1"/>
</dbReference>
<dbReference type="PANTHER" id="PTHR43296">
    <property type="entry name" value="PEROXISOMAL 2,4-DIENOYL-COA REDUCTASE"/>
    <property type="match status" value="1"/>
</dbReference>
<evidence type="ECO:0000256" key="2">
    <source>
        <dbReference type="ARBA" id="ARBA00023002"/>
    </source>
</evidence>
<dbReference type="InterPro" id="IPR045017">
    <property type="entry name" value="DECR2-like"/>
</dbReference>
<dbReference type="InterPro" id="IPR036291">
    <property type="entry name" value="NAD(P)-bd_dom_sf"/>
</dbReference>
<dbReference type="Proteomes" id="UP000289152">
    <property type="component" value="Unassembled WGS sequence"/>
</dbReference>
<comment type="caution">
    <text evidence="6">The sequence shown here is derived from an EMBL/GenBank/DDBJ whole genome shotgun (WGS) entry which is preliminary data.</text>
</comment>
<gene>
    <name evidence="6" type="ORF">M231_05751</name>
</gene>
<evidence type="ECO:0000256" key="3">
    <source>
        <dbReference type="ARBA" id="ARBA00026117"/>
    </source>
</evidence>
<keyword evidence="2" id="KW-0560">Oxidoreductase</keyword>
<name>A0A4V1M3I5_TREME</name>
<reference evidence="6 7" key="1">
    <citation type="submission" date="2016-06" db="EMBL/GenBank/DDBJ databases">
        <title>Evolution of pathogenesis and genome organization in the Tremellales.</title>
        <authorList>
            <person name="Cuomo C."/>
            <person name="Litvintseva A."/>
            <person name="Heitman J."/>
            <person name="Chen Y."/>
            <person name="Sun S."/>
            <person name="Springer D."/>
            <person name="Dromer F."/>
            <person name="Young S."/>
            <person name="Zeng Q."/>
            <person name="Chapman S."/>
            <person name="Gujja S."/>
            <person name="Saif S."/>
            <person name="Birren B."/>
        </authorList>
    </citation>
    <scope>NUCLEOTIDE SEQUENCE [LARGE SCALE GENOMIC DNA]</scope>
    <source>
        <strain evidence="6 7">ATCC 28783</strain>
    </source>
</reference>
<dbReference type="SUPFAM" id="SSF51735">
    <property type="entry name" value="NAD(P)-binding Rossmann-fold domains"/>
    <property type="match status" value="1"/>
</dbReference>
<evidence type="ECO:0000256" key="5">
    <source>
        <dbReference type="ARBA" id="ARBA00048340"/>
    </source>
</evidence>
<protein>
    <recommendedName>
        <fullName evidence="3">2,4-dienoyl-CoA reductase [(3E)-enoyl-CoA-producing]</fullName>
        <ecNumber evidence="3">1.3.1.124</ecNumber>
    </recommendedName>
</protein>
<dbReference type="GO" id="GO:0008670">
    <property type="term" value="F:2,4-dienoyl-CoA reductase (NADPH) activity"/>
    <property type="evidence" value="ECO:0007669"/>
    <property type="project" value="InterPro"/>
</dbReference>
<dbReference type="OMA" id="MQAHVCA"/>
<dbReference type="EC" id="1.3.1.124" evidence="3"/>
<dbReference type="GO" id="GO:0005777">
    <property type="term" value="C:peroxisome"/>
    <property type="evidence" value="ECO:0007669"/>
    <property type="project" value="TreeGrafter"/>
</dbReference>
<evidence type="ECO:0000256" key="1">
    <source>
        <dbReference type="ARBA" id="ARBA00022857"/>
    </source>
</evidence>
<dbReference type="PRINTS" id="PR00081">
    <property type="entry name" value="GDHRDH"/>
</dbReference>
<dbReference type="OrthoDB" id="2136131at2759"/>
<dbReference type="FunFam" id="3.40.50.720:FF:000084">
    <property type="entry name" value="Short-chain dehydrogenase reductase"/>
    <property type="match status" value="1"/>
</dbReference>
<proteinExistence type="predicted"/>
<sequence>MSSKVSSNSSNETFKPDLFKGKVIFCTGGRSGICYSIVQSLMSLGADACIVGRDAKGLQESAERLQQQTGRKCLAAAADVRDPKSLSEAVRKTEERFGRIDHVICGAAGNFLAPISNLSENAFRTVVEIDLLGTYNTIRATLPLVRQSRGSYIHISATLHYRGTPYQAHVSAAKAGVDALSRALAAEEGPRGVRSNVIAPGPIAGTEGMDRLLPKGKKVDTEIPLQRQGSTTDIANAAIFLLSPAAAYITAATLVVDGGHWHTASQIMSYPEGVLDPESVKKSIRSRL</sequence>
<dbReference type="Pfam" id="PF13561">
    <property type="entry name" value="adh_short_C2"/>
    <property type="match status" value="1"/>
</dbReference>
<keyword evidence="7" id="KW-1185">Reference proteome</keyword>